<dbReference type="SUPFAM" id="SSF50978">
    <property type="entry name" value="WD40 repeat-like"/>
    <property type="match status" value="1"/>
</dbReference>
<dbReference type="VEuPathDB" id="FungiDB:A1O9_08722"/>
<dbReference type="InterPro" id="IPR015943">
    <property type="entry name" value="WD40/YVTN_repeat-like_dom_sf"/>
</dbReference>
<dbReference type="OrthoDB" id="339900at2759"/>
<evidence type="ECO:0000313" key="9">
    <source>
        <dbReference type="Proteomes" id="UP000027920"/>
    </source>
</evidence>
<keyword evidence="5 6" id="KW-0539">Nucleus</keyword>
<keyword evidence="4 6" id="KW-0677">Repeat</keyword>
<dbReference type="GeneID" id="25283633"/>
<keyword evidence="9" id="KW-1185">Reference proteome</keyword>
<dbReference type="GO" id="GO:0043527">
    <property type="term" value="C:tRNA methyltransferase complex"/>
    <property type="evidence" value="ECO:0007669"/>
    <property type="project" value="TreeGrafter"/>
</dbReference>
<dbReference type="HOGENOM" id="CLU_022082_0_0_1"/>
<gene>
    <name evidence="8" type="ORF">A1O9_08722</name>
</gene>
<dbReference type="UniPathway" id="UPA00989"/>
<evidence type="ECO:0000256" key="7">
    <source>
        <dbReference type="SAM" id="MobiDB-lite"/>
    </source>
</evidence>
<comment type="caution">
    <text evidence="8">The sequence shown here is derived from an EMBL/GenBank/DDBJ whole genome shotgun (WGS) entry which is preliminary data.</text>
</comment>
<feature type="region of interest" description="Disordered" evidence="7">
    <location>
        <begin position="44"/>
        <end position="87"/>
    </location>
</feature>
<evidence type="ECO:0000256" key="2">
    <source>
        <dbReference type="ARBA" id="ARBA00022574"/>
    </source>
</evidence>
<dbReference type="PANTHER" id="PTHR16288">
    <property type="entry name" value="WD40 REPEAT PROTEIN 4"/>
    <property type="match status" value="1"/>
</dbReference>
<evidence type="ECO:0000256" key="1">
    <source>
        <dbReference type="ARBA" id="ARBA00004123"/>
    </source>
</evidence>
<dbReference type="EMBL" id="AMGV01000008">
    <property type="protein sequence ID" value="KEF55069.1"/>
    <property type="molecule type" value="Genomic_DNA"/>
</dbReference>
<dbReference type="STRING" id="1182545.A0A072P4M5"/>
<dbReference type="RefSeq" id="XP_013257659.1">
    <property type="nucleotide sequence ID" value="XM_013402205.1"/>
</dbReference>
<comment type="function">
    <text evidence="6">Required for the formation of N(7)-methylguanine at position 46 (m7G46) in tRNA. In the complex, it is required to stabilize and induce conformational changes of the catalytic subunit.</text>
</comment>
<dbReference type="Gene3D" id="2.130.10.10">
    <property type="entry name" value="YVTN repeat-like/Quinoprotein amine dehydrogenase"/>
    <property type="match status" value="1"/>
</dbReference>
<dbReference type="InterPro" id="IPR036322">
    <property type="entry name" value="WD40_repeat_dom_sf"/>
</dbReference>
<reference evidence="8 9" key="1">
    <citation type="submission" date="2013-03" db="EMBL/GenBank/DDBJ databases">
        <title>The Genome Sequence of Exophiala aquamarina CBS 119918.</title>
        <authorList>
            <consortium name="The Broad Institute Genomics Platform"/>
            <person name="Cuomo C."/>
            <person name="de Hoog S."/>
            <person name="Gorbushina A."/>
            <person name="Walker B."/>
            <person name="Young S.K."/>
            <person name="Zeng Q."/>
            <person name="Gargeya S."/>
            <person name="Fitzgerald M."/>
            <person name="Haas B."/>
            <person name="Abouelleil A."/>
            <person name="Allen A.W."/>
            <person name="Alvarado L."/>
            <person name="Arachchi H.M."/>
            <person name="Berlin A.M."/>
            <person name="Chapman S.B."/>
            <person name="Gainer-Dewar J."/>
            <person name="Goldberg J."/>
            <person name="Griggs A."/>
            <person name="Gujja S."/>
            <person name="Hansen M."/>
            <person name="Howarth C."/>
            <person name="Imamovic A."/>
            <person name="Ireland A."/>
            <person name="Larimer J."/>
            <person name="McCowan C."/>
            <person name="Murphy C."/>
            <person name="Pearson M."/>
            <person name="Poon T.W."/>
            <person name="Priest M."/>
            <person name="Roberts A."/>
            <person name="Saif S."/>
            <person name="Shea T."/>
            <person name="Sisk P."/>
            <person name="Sykes S."/>
            <person name="Wortman J."/>
            <person name="Nusbaum C."/>
            <person name="Birren B."/>
        </authorList>
    </citation>
    <scope>NUCLEOTIDE SEQUENCE [LARGE SCALE GENOMIC DNA]</scope>
    <source>
        <strain evidence="8 9">CBS 119918</strain>
    </source>
</reference>
<comment type="similarity">
    <text evidence="6">Belongs to the WD repeat TRM82 family.</text>
</comment>
<evidence type="ECO:0000256" key="4">
    <source>
        <dbReference type="ARBA" id="ARBA00022737"/>
    </source>
</evidence>
<evidence type="ECO:0000256" key="5">
    <source>
        <dbReference type="ARBA" id="ARBA00023242"/>
    </source>
</evidence>
<sequence length="563" mass="62860">MPSYPFQKLCCVHPVNNPQPFLFAASGPLISSFDLKDGSVLSRWPNQDSTAREESSEEATGDGNRLNKRRKLDTEDSTCLSRQTSEDSIEIISERKKETRIKPKVESAQQPNISHLLATSDGTTVIAVMAEDKSVNVFEVQSEGTLKLQSKRCMPKRMCAVVLTPDEKTILVGDKFGDVYTLPLYPLADWVPRKSEEPATWTPSATELTVHTKGNLHALRQQREQRIHNPKKEGLEFEHKLLLGHVSLLTDVVIAEIQDGPRRKQYILTSDRDEHIRVSRGVSQAYIIEGYCLGHQDFVSCLSILPWDPKLLVAGSGEPSLKVFDWQSGRLLDDGLLQRDVQDDITTALAHNHEGRTINRLVVSGIWPIHHNVIQNSSCASQPPHILLVALEGLPILLSYMLDDGGKLLHHQTLALSGNVLDVGIRPAQWEVIVSLDTVHCLGSLKTFAPRETPALKMFESFKFPYISGSTAQLKDQVELQWESSSFAMQLNDAASKIERAEIPAEHATEVAGTYSALGEMLYGLENLRKKRWQELTNVDEEEPLEEAIVEAEAHVQPEQVNV</sequence>
<evidence type="ECO:0000256" key="6">
    <source>
        <dbReference type="HAMAP-Rule" id="MF_03056"/>
    </source>
</evidence>
<proteinExistence type="inferred from homology"/>
<keyword evidence="3 6" id="KW-0819">tRNA processing</keyword>
<dbReference type="AlphaFoldDB" id="A0A072P4M5"/>
<evidence type="ECO:0000313" key="8">
    <source>
        <dbReference type="EMBL" id="KEF55069.1"/>
    </source>
</evidence>
<evidence type="ECO:0000256" key="3">
    <source>
        <dbReference type="ARBA" id="ARBA00022694"/>
    </source>
</evidence>
<dbReference type="GO" id="GO:0005829">
    <property type="term" value="C:cytosol"/>
    <property type="evidence" value="ECO:0007669"/>
    <property type="project" value="TreeGrafter"/>
</dbReference>
<dbReference type="GO" id="GO:0106004">
    <property type="term" value="P:tRNA (guanine-N7)-methylation"/>
    <property type="evidence" value="ECO:0007669"/>
    <property type="project" value="UniProtKB-UniRule"/>
</dbReference>
<keyword evidence="2 6" id="KW-0853">WD repeat</keyword>
<name>A0A072P4M5_9EURO</name>
<dbReference type="HAMAP" id="MF_03056">
    <property type="entry name" value="TRM82"/>
    <property type="match status" value="1"/>
</dbReference>
<comment type="pathway">
    <text evidence="6">tRNA modification; N(7)-methylguanine-tRNA biosynthesis.</text>
</comment>
<comment type="subcellular location">
    <subcellularLocation>
        <location evidence="1 6">Nucleus</location>
    </subcellularLocation>
</comment>
<dbReference type="Proteomes" id="UP000027920">
    <property type="component" value="Unassembled WGS sequence"/>
</dbReference>
<accession>A0A072P4M5</accession>
<protein>
    <submittedName>
        <fullName evidence="8">Uncharacterized protein</fullName>
    </submittedName>
</protein>
<organism evidence="8 9">
    <name type="scientific">Exophiala aquamarina CBS 119918</name>
    <dbReference type="NCBI Taxonomy" id="1182545"/>
    <lineage>
        <taxon>Eukaryota</taxon>
        <taxon>Fungi</taxon>
        <taxon>Dikarya</taxon>
        <taxon>Ascomycota</taxon>
        <taxon>Pezizomycotina</taxon>
        <taxon>Eurotiomycetes</taxon>
        <taxon>Chaetothyriomycetidae</taxon>
        <taxon>Chaetothyriales</taxon>
        <taxon>Herpotrichiellaceae</taxon>
        <taxon>Exophiala</taxon>
    </lineage>
</organism>
<dbReference type="GO" id="GO:0005634">
    <property type="term" value="C:nucleus"/>
    <property type="evidence" value="ECO:0007669"/>
    <property type="project" value="UniProtKB-SubCell"/>
</dbReference>
<dbReference type="PANTHER" id="PTHR16288:SF0">
    <property type="entry name" value="TRNA (GUANINE-N(7)-)-METHYLTRANSFERASE NON-CATALYTIC SUBUNIT WDR4"/>
    <property type="match status" value="1"/>
</dbReference>
<dbReference type="InterPro" id="IPR028884">
    <property type="entry name" value="Trm82"/>
</dbReference>